<evidence type="ECO:0000313" key="2">
    <source>
        <dbReference type="Proteomes" id="UP000053263"/>
    </source>
</evidence>
<evidence type="ECO:0000313" key="1">
    <source>
        <dbReference type="EMBL" id="KII83906.1"/>
    </source>
</evidence>
<proteinExistence type="predicted"/>
<sequence>MTYELVRTTVAPRTFPPPFLPIDPAIEWGDKYLAVARLRLPDPSVEMKMRHWVLSSNAGMDLSDVLRRAVERCMEFSVEIPVVETTAFRPLREAMTQMELAANIWYDSPDIDFTYDPKQDNFRLRTSYISIVTGLLARPHARAFIFKGGIYARLAREFGGDNLLRRAFEGPSVQVTWHLRGRVSRTNSDTMDDVVSEPEEWMLLGRVKSAGKRTSDRWLWPPPKMLKDYWLWSGEWDDETEQWFQRYLDHFRQGRVWPKTEGQWRQYLQHEQPTPASLPLSTAGWTELKQKLDRHDTAWKDQRIVDIVEIV</sequence>
<organism evidence="1 2">
    <name type="scientific">Plicaturopsis crispa FD-325 SS-3</name>
    <dbReference type="NCBI Taxonomy" id="944288"/>
    <lineage>
        <taxon>Eukaryota</taxon>
        <taxon>Fungi</taxon>
        <taxon>Dikarya</taxon>
        <taxon>Basidiomycota</taxon>
        <taxon>Agaricomycotina</taxon>
        <taxon>Agaricomycetes</taxon>
        <taxon>Agaricomycetidae</taxon>
        <taxon>Amylocorticiales</taxon>
        <taxon>Amylocorticiaceae</taxon>
        <taxon>Plicatura</taxon>
        <taxon>Plicaturopsis crispa</taxon>
    </lineage>
</organism>
<name>A0A0C9SKK7_PLICR</name>
<reference evidence="1 2" key="1">
    <citation type="submission" date="2014-06" db="EMBL/GenBank/DDBJ databases">
        <title>Evolutionary Origins and Diversification of the Mycorrhizal Mutualists.</title>
        <authorList>
            <consortium name="DOE Joint Genome Institute"/>
            <consortium name="Mycorrhizal Genomics Consortium"/>
            <person name="Kohler A."/>
            <person name="Kuo A."/>
            <person name="Nagy L.G."/>
            <person name="Floudas D."/>
            <person name="Copeland A."/>
            <person name="Barry K.W."/>
            <person name="Cichocki N."/>
            <person name="Veneault-Fourrey C."/>
            <person name="LaButti K."/>
            <person name="Lindquist E.A."/>
            <person name="Lipzen A."/>
            <person name="Lundell T."/>
            <person name="Morin E."/>
            <person name="Murat C."/>
            <person name="Riley R."/>
            <person name="Ohm R."/>
            <person name="Sun H."/>
            <person name="Tunlid A."/>
            <person name="Henrissat B."/>
            <person name="Grigoriev I.V."/>
            <person name="Hibbett D.S."/>
            <person name="Martin F."/>
        </authorList>
    </citation>
    <scope>NUCLEOTIDE SEQUENCE [LARGE SCALE GENOMIC DNA]</scope>
    <source>
        <strain evidence="1 2">FD-325 SS-3</strain>
    </source>
</reference>
<gene>
    <name evidence="1" type="ORF">PLICRDRAFT_118788</name>
</gene>
<protein>
    <submittedName>
        <fullName evidence="1">Uncharacterized protein</fullName>
    </submittedName>
</protein>
<dbReference type="HOGENOM" id="CLU_894642_0_0_1"/>
<dbReference type="EMBL" id="KN832573">
    <property type="protein sequence ID" value="KII83906.1"/>
    <property type="molecule type" value="Genomic_DNA"/>
</dbReference>
<dbReference type="OrthoDB" id="3059469at2759"/>
<dbReference type="AlphaFoldDB" id="A0A0C9SKK7"/>
<accession>A0A0C9SKK7</accession>
<dbReference type="Proteomes" id="UP000053263">
    <property type="component" value="Unassembled WGS sequence"/>
</dbReference>
<keyword evidence="2" id="KW-1185">Reference proteome</keyword>